<organism evidence="2 3">
    <name type="scientific">Dendrobium thyrsiflorum</name>
    <name type="common">Pinecone-like raceme dendrobium</name>
    <name type="synonym">Orchid</name>
    <dbReference type="NCBI Taxonomy" id="117978"/>
    <lineage>
        <taxon>Eukaryota</taxon>
        <taxon>Viridiplantae</taxon>
        <taxon>Streptophyta</taxon>
        <taxon>Embryophyta</taxon>
        <taxon>Tracheophyta</taxon>
        <taxon>Spermatophyta</taxon>
        <taxon>Magnoliopsida</taxon>
        <taxon>Liliopsida</taxon>
        <taxon>Asparagales</taxon>
        <taxon>Orchidaceae</taxon>
        <taxon>Epidendroideae</taxon>
        <taxon>Malaxideae</taxon>
        <taxon>Dendrobiinae</taxon>
        <taxon>Dendrobium</taxon>
    </lineage>
</organism>
<evidence type="ECO:0000313" key="2">
    <source>
        <dbReference type="EMBL" id="KAL0906156.1"/>
    </source>
</evidence>
<keyword evidence="3" id="KW-1185">Reference proteome</keyword>
<comment type="caution">
    <text evidence="2">The sequence shown here is derived from an EMBL/GenBank/DDBJ whole genome shotgun (WGS) entry which is preliminary data.</text>
</comment>
<reference evidence="2 3" key="1">
    <citation type="journal article" date="2024" name="Plant Biotechnol. J.">
        <title>Dendrobium thyrsiflorum genome and its molecular insights into genes involved in important horticultural traits.</title>
        <authorList>
            <person name="Chen B."/>
            <person name="Wang J.Y."/>
            <person name="Zheng P.J."/>
            <person name="Li K.L."/>
            <person name="Liang Y.M."/>
            <person name="Chen X.F."/>
            <person name="Zhang C."/>
            <person name="Zhao X."/>
            <person name="He X."/>
            <person name="Zhang G.Q."/>
            <person name="Liu Z.J."/>
            <person name="Xu Q."/>
        </authorList>
    </citation>
    <scope>NUCLEOTIDE SEQUENCE [LARGE SCALE GENOMIC DNA]</scope>
    <source>
        <strain evidence="2">GZMU011</strain>
    </source>
</reference>
<dbReference type="AlphaFoldDB" id="A0ABD0U2E7"/>
<gene>
    <name evidence="2" type="ORF">M5K25_024625</name>
</gene>
<dbReference type="EMBL" id="JANQDX010000018">
    <property type="protein sequence ID" value="KAL0906156.1"/>
    <property type="molecule type" value="Genomic_DNA"/>
</dbReference>
<evidence type="ECO:0000313" key="3">
    <source>
        <dbReference type="Proteomes" id="UP001552299"/>
    </source>
</evidence>
<proteinExistence type="predicted"/>
<dbReference type="Proteomes" id="UP001552299">
    <property type="component" value="Unassembled WGS sequence"/>
</dbReference>
<evidence type="ECO:0000256" key="1">
    <source>
        <dbReference type="SAM" id="MobiDB-lite"/>
    </source>
</evidence>
<protein>
    <submittedName>
        <fullName evidence="2">Uncharacterized protein</fullName>
    </submittedName>
</protein>
<name>A0ABD0U2E7_DENTH</name>
<feature type="region of interest" description="Disordered" evidence="1">
    <location>
        <begin position="66"/>
        <end position="87"/>
    </location>
</feature>
<sequence length="166" mass="18884">MEALRPFYSSYFSVALSPSGSAVRRRDAVLAEAGFPIHRHGNYECLRPMGCVLKKNKKRRSLLFKETDDPGKLPDDKAVENGKKEGPLHRNETVDLDVVKSQSPAISGNRRSLQKMAPYSRPVTSRCYVSTFRTICDSFREVISEEVENSLRTINIHQFLFFPAFQ</sequence>
<accession>A0ABD0U2E7</accession>